<dbReference type="PIRSF" id="PIRSF004761">
    <property type="entry name" value="Hydrgn_mat_HypA"/>
    <property type="match status" value="1"/>
</dbReference>
<dbReference type="PANTHER" id="PTHR34535:SF3">
    <property type="entry name" value="HYDROGENASE MATURATION FACTOR HYPA"/>
    <property type="match status" value="1"/>
</dbReference>
<evidence type="ECO:0000256" key="3">
    <source>
        <dbReference type="ARBA" id="ARBA00022833"/>
    </source>
</evidence>
<dbReference type="Pfam" id="PF01155">
    <property type="entry name" value="HypA"/>
    <property type="match status" value="1"/>
</dbReference>
<dbReference type="GO" id="GO:0051604">
    <property type="term" value="P:protein maturation"/>
    <property type="evidence" value="ECO:0007669"/>
    <property type="project" value="InterPro"/>
</dbReference>
<evidence type="ECO:0000313" key="4">
    <source>
        <dbReference type="EMBL" id="KAB2931041.1"/>
    </source>
</evidence>
<evidence type="ECO:0000256" key="2">
    <source>
        <dbReference type="ARBA" id="ARBA00022723"/>
    </source>
</evidence>
<evidence type="ECO:0000256" key="1">
    <source>
        <dbReference type="ARBA" id="ARBA00022596"/>
    </source>
</evidence>
<comment type="caution">
    <text evidence="4">The sequence shown here is derived from an EMBL/GenBank/DDBJ whole genome shotgun (WGS) entry which is preliminary data.</text>
</comment>
<dbReference type="AlphaFoldDB" id="A0A833GZU2"/>
<dbReference type="GO" id="GO:0008270">
    <property type="term" value="F:zinc ion binding"/>
    <property type="evidence" value="ECO:0007669"/>
    <property type="project" value="TreeGrafter"/>
</dbReference>
<dbReference type="Proteomes" id="UP000460298">
    <property type="component" value="Unassembled WGS sequence"/>
</dbReference>
<dbReference type="EMBL" id="WBUI01000016">
    <property type="protein sequence ID" value="KAB2931041.1"/>
    <property type="molecule type" value="Genomic_DNA"/>
</dbReference>
<dbReference type="GO" id="GO:0016151">
    <property type="term" value="F:nickel cation binding"/>
    <property type="evidence" value="ECO:0007669"/>
    <property type="project" value="InterPro"/>
</dbReference>
<keyword evidence="3" id="KW-0862">Zinc</keyword>
<name>A0A833GZU2_9LEPT</name>
<proteinExistence type="predicted"/>
<evidence type="ECO:0000313" key="5">
    <source>
        <dbReference type="Proteomes" id="UP000460298"/>
    </source>
</evidence>
<reference evidence="4 5" key="1">
    <citation type="submission" date="2019-10" db="EMBL/GenBank/DDBJ databases">
        <title>Extracellular Electron Transfer in a Candidatus Methanoperedens spp. Enrichment Culture.</title>
        <authorList>
            <person name="Berger S."/>
            <person name="Rangel Shaw D."/>
            <person name="Berben T."/>
            <person name="In 'T Zandt M."/>
            <person name="Frank J."/>
            <person name="Reimann J."/>
            <person name="Jetten M.S.M."/>
            <person name="Welte C.U."/>
        </authorList>
    </citation>
    <scope>NUCLEOTIDE SEQUENCE [LARGE SCALE GENOMIC DNA]</scope>
    <source>
        <strain evidence="4">SB12</strain>
    </source>
</reference>
<protein>
    <submittedName>
        <fullName evidence="4">Hydrogenase maturation nickel metallochaperone HypA</fullName>
    </submittedName>
</protein>
<gene>
    <name evidence="4" type="ORF">F9K24_15215</name>
</gene>
<dbReference type="Gene3D" id="3.30.2320.80">
    <property type="match status" value="1"/>
</dbReference>
<dbReference type="InterPro" id="IPR000688">
    <property type="entry name" value="HypA/HybF"/>
</dbReference>
<dbReference type="PANTHER" id="PTHR34535">
    <property type="entry name" value="HYDROGENASE MATURATION FACTOR HYPA"/>
    <property type="match status" value="1"/>
</dbReference>
<organism evidence="4 5">
    <name type="scientific">Leptonema illini</name>
    <dbReference type="NCBI Taxonomy" id="183"/>
    <lineage>
        <taxon>Bacteria</taxon>
        <taxon>Pseudomonadati</taxon>
        <taxon>Spirochaetota</taxon>
        <taxon>Spirochaetia</taxon>
        <taxon>Leptospirales</taxon>
        <taxon>Leptospiraceae</taxon>
        <taxon>Leptonema</taxon>
    </lineage>
</organism>
<accession>A0A833GZU2</accession>
<keyword evidence="2" id="KW-0479">Metal-binding</keyword>
<sequence>MHELSIAESIIEIVRDEIASREEAVLAVHLRAGRLANIFEESVVFYYDCLKAEIPQLSRSRLLVDAFAEQARCRSCLHEFAIDSPVFFCPQCGAVADLLDTESLQVESIELADPDTIDENGVRESLSCETESFPDAADS</sequence>
<keyword evidence="1" id="KW-0533">Nickel</keyword>